<organism evidence="1 2">
    <name type="scientific">Acetonema longum DSM 6540</name>
    <dbReference type="NCBI Taxonomy" id="1009370"/>
    <lineage>
        <taxon>Bacteria</taxon>
        <taxon>Bacillati</taxon>
        <taxon>Bacillota</taxon>
        <taxon>Negativicutes</taxon>
        <taxon>Acetonemataceae</taxon>
        <taxon>Acetonema</taxon>
    </lineage>
</organism>
<dbReference type="STRING" id="1009370.ALO_16197"/>
<proteinExistence type="predicted"/>
<keyword evidence="2" id="KW-1185">Reference proteome</keyword>
<reference evidence="1 2" key="1">
    <citation type="journal article" date="2011" name="EMBO J.">
        <title>Structural diversity of bacterial flagellar motors.</title>
        <authorList>
            <person name="Chen S."/>
            <person name="Beeby M."/>
            <person name="Murphy G.E."/>
            <person name="Leadbetter J.R."/>
            <person name="Hendrixson D.R."/>
            <person name="Briegel A."/>
            <person name="Li Z."/>
            <person name="Shi J."/>
            <person name="Tocheva E.I."/>
            <person name="Muller A."/>
            <person name="Dobro M.J."/>
            <person name="Jensen G.J."/>
        </authorList>
    </citation>
    <scope>NUCLEOTIDE SEQUENCE [LARGE SCALE GENOMIC DNA]</scope>
    <source>
        <strain evidence="1 2">DSM 6540</strain>
    </source>
</reference>
<gene>
    <name evidence="1" type="ORF">ALO_16197</name>
</gene>
<comment type="caution">
    <text evidence="1">The sequence shown here is derived from an EMBL/GenBank/DDBJ whole genome shotgun (WGS) entry which is preliminary data.</text>
</comment>
<evidence type="ECO:0000313" key="1">
    <source>
        <dbReference type="EMBL" id="EGO62850.1"/>
    </source>
</evidence>
<evidence type="ECO:0000313" key="2">
    <source>
        <dbReference type="Proteomes" id="UP000003240"/>
    </source>
</evidence>
<accession>F7NMB2</accession>
<name>F7NMB2_9FIRM</name>
<dbReference type="Proteomes" id="UP000003240">
    <property type="component" value="Unassembled WGS sequence"/>
</dbReference>
<sequence>MAYDQRGIIRPFLETLEKGHPDFKYFLILFNSF</sequence>
<dbReference type="EMBL" id="AFGF01000163">
    <property type="protein sequence ID" value="EGO62850.1"/>
    <property type="molecule type" value="Genomic_DNA"/>
</dbReference>
<dbReference type="AlphaFoldDB" id="F7NMB2"/>
<protein>
    <submittedName>
        <fullName evidence="1">Uncharacterized protein</fullName>
    </submittedName>
</protein>